<organism evidence="2 3">
    <name type="scientific">Effusibacillus consociatus</name>
    <dbReference type="NCBI Taxonomy" id="1117041"/>
    <lineage>
        <taxon>Bacteria</taxon>
        <taxon>Bacillati</taxon>
        <taxon>Bacillota</taxon>
        <taxon>Bacilli</taxon>
        <taxon>Bacillales</taxon>
        <taxon>Alicyclobacillaceae</taxon>
        <taxon>Effusibacillus</taxon>
    </lineage>
</organism>
<evidence type="ECO:0000256" key="1">
    <source>
        <dbReference type="SAM" id="MobiDB-lite"/>
    </source>
</evidence>
<protein>
    <submittedName>
        <fullName evidence="2">Uncharacterized protein</fullName>
    </submittedName>
</protein>
<proteinExistence type="predicted"/>
<name>A0ABV9Q370_9BACL</name>
<accession>A0ABV9Q370</accession>
<reference evidence="3" key="1">
    <citation type="journal article" date="2019" name="Int. J. Syst. Evol. Microbiol.">
        <title>The Global Catalogue of Microorganisms (GCM) 10K type strain sequencing project: providing services to taxonomists for standard genome sequencing and annotation.</title>
        <authorList>
            <consortium name="The Broad Institute Genomics Platform"/>
            <consortium name="The Broad Institute Genome Sequencing Center for Infectious Disease"/>
            <person name="Wu L."/>
            <person name="Ma J."/>
        </authorList>
    </citation>
    <scope>NUCLEOTIDE SEQUENCE [LARGE SCALE GENOMIC DNA]</scope>
    <source>
        <strain evidence="3">WYCCWR 12678</strain>
    </source>
</reference>
<dbReference type="Proteomes" id="UP001596002">
    <property type="component" value="Unassembled WGS sequence"/>
</dbReference>
<evidence type="ECO:0000313" key="2">
    <source>
        <dbReference type="EMBL" id="MFC4768363.1"/>
    </source>
</evidence>
<gene>
    <name evidence="2" type="ORF">ACFO8Q_13495</name>
</gene>
<feature type="compositionally biased region" description="Polar residues" evidence="1">
    <location>
        <begin position="7"/>
        <end position="21"/>
    </location>
</feature>
<evidence type="ECO:0000313" key="3">
    <source>
        <dbReference type="Proteomes" id="UP001596002"/>
    </source>
</evidence>
<sequence>MRHESSTFRSARRQTGNQPALSKNEENQNRQSNSYGTCGHVMPIRCGIEHDAIVCTTKEKIRHAFINKLIIESQNLLMQAFAFCPRVPSPAFTPFLSEFLHFSLFC</sequence>
<feature type="region of interest" description="Disordered" evidence="1">
    <location>
        <begin position="1"/>
        <end position="35"/>
    </location>
</feature>
<keyword evidence="3" id="KW-1185">Reference proteome</keyword>
<comment type="caution">
    <text evidence="2">The sequence shown here is derived from an EMBL/GenBank/DDBJ whole genome shotgun (WGS) entry which is preliminary data.</text>
</comment>
<dbReference type="EMBL" id="JBHSHC010000099">
    <property type="protein sequence ID" value="MFC4768363.1"/>
    <property type="molecule type" value="Genomic_DNA"/>
</dbReference>